<evidence type="ECO:0000313" key="12">
    <source>
        <dbReference type="EMBL" id="PDQ18702.1"/>
    </source>
</evidence>
<dbReference type="InterPro" id="IPR006375">
    <property type="entry name" value="Man1P_GuaTrfase/Man6P_Isoase"/>
</dbReference>
<dbReference type="Proteomes" id="UP000219182">
    <property type="component" value="Unassembled WGS sequence"/>
</dbReference>
<reference evidence="12 13" key="1">
    <citation type="submission" date="2017-09" db="EMBL/GenBank/DDBJ databases">
        <title>Mesorhizobum sanjuanii sp. nov. isolated from nodules of Lotus tenuis in saline-alkaline lowlands of Flooding Pampa.</title>
        <authorList>
            <person name="Sannazzaro A.I."/>
            <person name="Torres Tejerizo G.A."/>
            <person name="Fontana F."/>
            <person name="Cumpa Velazquez L.M."/>
            <person name="Hansen L."/>
            <person name="Pistorio M."/>
            <person name="Estrella M.J."/>
        </authorList>
    </citation>
    <scope>NUCLEOTIDE SEQUENCE [LARGE SCALE GENOMIC DNA]</scope>
    <source>
        <strain evidence="12 13">BSA136</strain>
    </source>
</reference>
<feature type="domain" description="MannoseP isomerase/GMP-like beta-helix" evidence="11">
    <location>
        <begin position="298"/>
        <end position="346"/>
    </location>
</feature>
<sequence>MKVVPVIISGGAGSRLWPASRQSHPKPFLKVADGLSLIQHTVLRAASMQHVVELVTVTSTGHLFLTKDVFDELDSVVLPRTFLLEPEGRDTAAAVAAATVHAKATQGPDAVLCIFPADHMIGDLPAFQTAMNRAIEQAQQGRIATLGITPDRPDTAFGYIEADGEKVVRFVEKPNAETAKSYVASKRFFWNAGIFCFKAQVMLDEMAAHCPEVIDAVLDSYDNARVSHGEHVASVELSSEHFAMAPRISLDRAVMEKTHNLSVVPCEMGWNDIGSWNAMAELVAADGSGNRIRGDVHVVDTVGSYISSDKRVIGTVGISDLVIVDSPDALLVASRDRVQDVKKLFEGLKAAGHEAHLLHSTVHRPWGTYTVLEESERFKIKRIEVKPGGRLSLQMHHHRSEHWVVVSGTAKIVNGDQELLLTTNQSTYIPCGHKHRLENPGNIGLVMIEVQSGEYLGEDDIVRLEDVYGRT</sequence>
<dbReference type="GO" id="GO:0009298">
    <property type="term" value="P:GDP-mannose biosynthetic process"/>
    <property type="evidence" value="ECO:0007669"/>
    <property type="project" value="TreeGrafter"/>
</dbReference>
<dbReference type="InterPro" id="IPR049577">
    <property type="entry name" value="GMPP_N"/>
</dbReference>
<evidence type="ECO:0000256" key="6">
    <source>
        <dbReference type="ARBA" id="ARBA00023134"/>
    </source>
</evidence>
<dbReference type="Pfam" id="PF00483">
    <property type="entry name" value="NTP_transferase"/>
    <property type="match status" value="1"/>
</dbReference>
<dbReference type="NCBIfam" id="TIGR01479">
    <property type="entry name" value="GMP_PMI"/>
    <property type="match status" value="1"/>
</dbReference>
<keyword evidence="6" id="KW-0342">GTP-binding</keyword>
<protein>
    <recommendedName>
        <fullName evidence="2">mannose-1-phosphate guanylyltransferase</fullName>
        <ecNumber evidence="2">2.7.7.13</ecNumber>
    </recommendedName>
</protein>
<evidence type="ECO:0000256" key="4">
    <source>
        <dbReference type="ARBA" id="ARBA00022695"/>
    </source>
</evidence>
<feature type="domain" description="Nucleotidyl transferase" evidence="9">
    <location>
        <begin position="5"/>
        <end position="284"/>
    </location>
</feature>
<organism evidence="12 13">
    <name type="scientific">Mesorhizobium sanjuanii</name>
    <dbReference type="NCBI Taxonomy" id="2037900"/>
    <lineage>
        <taxon>Bacteria</taxon>
        <taxon>Pseudomonadati</taxon>
        <taxon>Pseudomonadota</taxon>
        <taxon>Alphaproteobacteria</taxon>
        <taxon>Hyphomicrobiales</taxon>
        <taxon>Phyllobacteriaceae</taxon>
        <taxon>Mesorhizobium</taxon>
    </lineage>
</organism>
<dbReference type="CDD" id="cd02213">
    <property type="entry name" value="cupin_PMI_typeII_C"/>
    <property type="match status" value="1"/>
</dbReference>
<dbReference type="Gene3D" id="2.60.120.10">
    <property type="entry name" value="Jelly Rolls"/>
    <property type="match status" value="1"/>
</dbReference>
<proteinExistence type="inferred from homology"/>
<dbReference type="PANTHER" id="PTHR46390:SF1">
    <property type="entry name" value="MANNOSE-1-PHOSPHATE GUANYLYLTRANSFERASE"/>
    <property type="match status" value="1"/>
</dbReference>
<dbReference type="Pfam" id="PF22640">
    <property type="entry name" value="ManC_GMP_beta-helix"/>
    <property type="match status" value="1"/>
</dbReference>
<accession>A0A2A6FAB0</accession>
<keyword evidence="12" id="KW-0413">Isomerase</keyword>
<evidence type="ECO:0000256" key="5">
    <source>
        <dbReference type="ARBA" id="ARBA00022741"/>
    </source>
</evidence>
<dbReference type="FunFam" id="2.60.120.10:FF:000032">
    <property type="entry name" value="Mannose-1-phosphate guanylyltransferase/mannose-6-phosphate isomerase"/>
    <property type="match status" value="1"/>
</dbReference>
<dbReference type="InterPro" id="IPR011051">
    <property type="entry name" value="RmlC_Cupin_sf"/>
</dbReference>
<dbReference type="RefSeq" id="WP_027055671.1">
    <property type="nucleotide sequence ID" value="NZ_NWQG01000172.1"/>
</dbReference>
<dbReference type="GO" id="GO:0005525">
    <property type="term" value="F:GTP binding"/>
    <property type="evidence" value="ECO:0007669"/>
    <property type="project" value="UniProtKB-KW"/>
</dbReference>
<evidence type="ECO:0000256" key="7">
    <source>
        <dbReference type="ARBA" id="ARBA00047343"/>
    </source>
</evidence>
<evidence type="ECO:0000313" key="13">
    <source>
        <dbReference type="Proteomes" id="UP000219182"/>
    </source>
</evidence>
<dbReference type="SUPFAM" id="SSF51182">
    <property type="entry name" value="RmlC-like cupins"/>
    <property type="match status" value="1"/>
</dbReference>
<evidence type="ECO:0000256" key="2">
    <source>
        <dbReference type="ARBA" id="ARBA00012387"/>
    </source>
</evidence>
<comment type="caution">
    <text evidence="12">The sequence shown here is derived from an EMBL/GenBank/DDBJ whole genome shotgun (WGS) entry which is preliminary data.</text>
</comment>
<dbReference type="InterPro" id="IPR029044">
    <property type="entry name" value="Nucleotide-diphossugar_trans"/>
</dbReference>
<keyword evidence="13" id="KW-1185">Reference proteome</keyword>
<dbReference type="AlphaFoldDB" id="A0A2A6FAB0"/>
<keyword evidence="5" id="KW-0547">Nucleotide-binding</keyword>
<evidence type="ECO:0000259" key="10">
    <source>
        <dbReference type="Pfam" id="PF01050"/>
    </source>
</evidence>
<evidence type="ECO:0000256" key="3">
    <source>
        <dbReference type="ARBA" id="ARBA00022679"/>
    </source>
</evidence>
<dbReference type="GO" id="GO:0000271">
    <property type="term" value="P:polysaccharide biosynthetic process"/>
    <property type="evidence" value="ECO:0007669"/>
    <property type="project" value="InterPro"/>
</dbReference>
<keyword evidence="3 12" id="KW-0808">Transferase</keyword>
<dbReference type="InterPro" id="IPR054566">
    <property type="entry name" value="ManC/GMP-like_b-helix"/>
</dbReference>
<evidence type="ECO:0000256" key="8">
    <source>
        <dbReference type="RuleBase" id="RU004190"/>
    </source>
</evidence>
<dbReference type="InterPro" id="IPR014710">
    <property type="entry name" value="RmlC-like_jellyroll"/>
</dbReference>
<evidence type="ECO:0000256" key="1">
    <source>
        <dbReference type="ARBA" id="ARBA00006115"/>
    </source>
</evidence>
<comment type="similarity">
    <text evidence="1 8">Belongs to the mannose-6-phosphate isomerase type 2 family.</text>
</comment>
<dbReference type="CDD" id="cd02509">
    <property type="entry name" value="GDP-M1P_Guanylyltransferase"/>
    <property type="match status" value="1"/>
</dbReference>
<gene>
    <name evidence="12" type="ORF">CN311_23285</name>
</gene>
<dbReference type="EC" id="2.7.7.13" evidence="2"/>
<dbReference type="Pfam" id="PF01050">
    <property type="entry name" value="MannoseP_isomer"/>
    <property type="match status" value="1"/>
</dbReference>
<comment type="catalytic activity">
    <reaction evidence="7">
        <text>alpha-D-mannose 1-phosphate + GTP + H(+) = GDP-alpha-D-mannose + diphosphate</text>
        <dbReference type="Rhea" id="RHEA:15229"/>
        <dbReference type="ChEBI" id="CHEBI:15378"/>
        <dbReference type="ChEBI" id="CHEBI:33019"/>
        <dbReference type="ChEBI" id="CHEBI:37565"/>
        <dbReference type="ChEBI" id="CHEBI:57527"/>
        <dbReference type="ChEBI" id="CHEBI:58409"/>
        <dbReference type="EC" id="2.7.7.13"/>
    </reaction>
</comment>
<feature type="domain" description="Mannose-6-phosphate isomerase type II C-terminal" evidence="10">
    <location>
        <begin position="353"/>
        <end position="466"/>
    </location>
</feature>
<dbReference type="Gene3D" id="3.90.550.10">
    <property type="entry name" value="Spore Coat Polysaccharide Biosynthesis Protein SpsA, Chain A"/>
    <property type="match status" value="1"/>
</dbReference>
<dbReference type="GO" id="GO:0004475">
    <property type="term" value="F:mannose-1-phosphate guanylyltransferase (GTP) activity"/>
    <property type="evidence" value="ECO:0007669"/>
    <property type="project" value="UniProtKB-EC"/>
</dbReference>
<dbReference type="SUPFAM" id="SSF53448">
    <property type="entry name" value="Nucleotide-diphospho-sugar transferases"/>
    <property type="match status" value="1"/>
</dbReference>
<name>A0A2A6FAB0_9HYPH</name>
<evidence type="ECO:0000259" key="11">
    <source>
        <dbReference type="Pfam" id="PF22640"/>
    </source>
</evidence>
<dbReference type="PANTHER" id="PTHR46390">
    <property type="entry name" value="MANNOSE-1-PHOSPHATE GUANYLYLTRANSFERASE"/>
    <property type="match status" value="1"/>
</dbReference>
<dbReference type="InterPro" id="IPR001538">
    <property type="entry name" value="Man6P_isomerase-2_C"/>
</dbReference>
<keyword evidence="4 12" id="KW-0548">Nucleotidyltransferase</keyword>
<dbReference type="InterPro" id="IPR051161">
    <property type="entry name" value="Mannose-6P_isomerase_type2"/>
</dbReference>
<dbReference type="GO" id="GO:0016853">
    <property type="term" value="F:isomerase activity"/>
    <property type="evidence" value="ECO:0007669"/>
    <property type="project" value="UniProtKB-KW"/>
</dbReference>
<dbReference type="InterPro" id="IPR005835">
    <property type="entry name" value="NTP_transferase_dom"/>
</dbReference>
<dbReference type="EMBL" id="NWQG01000172">
    <property type="protein sequence ID" value="PDQ18702.1"/>
    <property type="molecule type" value="Genomic_DNA"/>
</dbReference>
<evidence type="ECO:0000259" key="9">
    <source>
        <dbReference type="Pfam" id="PF00483"/>
    </source>
</evidence>